<evidence type="ECO:0000256" key="1">
    <source>
        <dbReference type="SAM" id="Phobius"/>
    </source>
</evidence>
<dbReference type="EMBL" id="AEWT01000031">
    <property type="protein sequence ID" value="EGC68254.1"/>
    <property type="molecule type" value="Genomic_DNA"/>
</dbReference>
<keyword evidence="1" id="KW-0472">Membrane</keyword>
<keyword evidence="1" id="KW-1133">Transmembrane helix</keyword>
<name>F0EPM9_ENTCA</name>
<reference evidence="2 3" key="1">
    <citation type="submission" date="2011-01" db="EMBL/GenBank/DDBJ databases">
        <authorList>
            <person name="Muzny D."/>
            <person name="Qin X."/>
            <person name="Deng J."/>
            <person name="Jiang H."/>
            <person name="Liu Y."/>
            <person name="Qu J."/>
            <person name="Song X.-Z."/>
            <person name="Zhang L."/>
            <person name="Thornton R."/>
            <person name="Coyle M."/>
            <person name="Francisco L."/>
            <person name="Jackson L."/>
            <person name="Javaid M."/>
            <person name="Korchina V."/>
            <person name="Kovar C."/>
            <person name="Mata R."/>
            <person name="Mathew T."/>
            <person name="Ngo R."/>
            <person name="Nguyen L."/>
            <person name="Nguyen N."/>
            <person name="Okwuonu G."/>
            <person name="Ongeri F."/>
            <person name="Pham C."/>
            <person name="Simmons D."/>
            <person name="Wilczek-Boney K."/>
            <person name="Hale W."/>
            <person name="Jakkamsetti A."/>
            <person name="Pham P."/>
            <person name="Ruth R."/>
            <person name="San Lucas F."/>
            <person name="Warren J."/>
            <person name="Zhang J."/>
            <person name="Zhao Z."/>
            <person name="Zhou C."/>
            <person name="Zhu D."/>
            <person name="Lee S."/>
            <person name="Bess C."/>
            <person name="Blankenburg K."/>
            <person name="Forbes L."/>
            <person name="Fu Q."/>
            <person name="Gubbala S."/>
            <person name="Hirani K."/>
            <person name="Jayaseelan J.C."/>
            <person name="Lara F."/>
            <person name="Munidasa M."/>
            <person name="Palculict T."/>
            <person name="Patil S."/>
            <person name="Pu L.-L."/>
            <person name="Saada N."/>
            <person name="Tang L."/>
            <person name="Weissenberger G."/>
            <person name="Zhu Y."/>
            <person name="Hemphill L."/>
            <person name="Shang Y."/>
            <person name="Youmans B."/>
            <person name="Ayvaz T."/>
            <person name="Ross M."/>
            <person name="Santibanez J."/>
            <person name="Aqrawi P."/>
            <person name="Gross S."/>
            <person name="Joshi V."/>
            <person name="Fowler G."/>
            <person name="Nazareth L."/>
            <person name="Reid J."/>
            <person name="Worley K."/>
            <person name="Petrosino J."/>
            <person name="Highlander S."/>
            <person name="Gibbs R."/>
        </authorList>
    </citation>
    <scope>NUCLEOTIDE SEQUENCE [LARGE SCALE GENOMIC DNA]</scope>
    <source>
        <strain evidence="2 3">ATCC 12755</strain>
    </source>
</reference>
<evidence type="ECO:0000313" key="2">
    <source>
        <dbReference type="EMBL" id="EGC68254.1"/>
    </source>
</evidence>
<feature type="transmembrane region" description="Helical" evidence="1">
    <location>
        <begin position="29"/>
        <end position="50"/>
    </location>
</feature>
<sequence>MQGEFSGYWELPFFLSVAKSKKKTIESMVFWVFDFKVLLLAVCLKAYALFTLTA</sequence>
<proteinExistence type="predicted"/>
<dbReference type="HOGENOM" id="CLU_3043029_0_0_9"/>
<evidence type="ECO:0000313" key="3">
    <source>
        <dbReference type="Proteomes" id="UP000004835"/>
    </source>
</evidence>
<gene>
    <name evidence="2" type="ORF">HMPREF9087_3371</name>
</gene>
<comment type="caution">
    <text evidence="2">The sequence shown here is derived from an EMBL/GenBank/DDBJ whole genome shotgun (WGS) entry which is preliminary data.</text>
</comment>
<organism evidence="2 3">
    <name type="scientific">Enterococcus casseliflavus ATCC 12755</name>
    <dbReference type="NCBI Taxonomy" id="888066"/>
    <lineage>
        <taxon>Bacteria</taxon>
        <taxon>Bacillati</taxon>
        <taxon>Bacillota</taxon>
        <taxon>Bacilli</taxon>
        <taxon>Lactobacillales</taxon>
        <taxon>Enterococcaceae</taxon>
        <taxon>Enterococcus</taxon>
    </lineage>
</organism>
<dbReference type="AlphaFoldDB" id="F0EPM9"/>
<protein>
    <submittedName>
        <fullName evidence="2">Uncharacterized protein</fullName>
    </submittedName>
</protein>
<dbReference type="Proteomes" id="UP000004835">
    <property type="component" value="Unassembled WGS sequence"/>
</dbReference>
<accession>F0EPM9</accession>
<keyword evidence="1" id="KW-0812">Transmembrane</keyword>